<sequence>MRPTQVNVSGGIKLKSLPEGGRVIEISPDGGRLHFAGLRFKKGQYLVMELTVQSITEFQMVLGFSKRDPGSEQGVPDLYCMTGFLPQIRIRTYFDLVHLNAQSIYLERTPGKLKSFLQGAALEPEQAQHFEMIFLPFYTNRSLILHDLYLADEKPDCSLGAEVEPIVDELGQLKMKDWSGKTGSADELVQYLRKEAEAGPAADFGPEYSVYGGYKSISFEPTGYFRVVQHDGRSWLVDPDGYAFYSKGLDVVAPGETGRIDGIEPCFEWLPDEEGPFRPAFETRGGRKGERYYSYAVSNLIRAFGENYDEAWSQMTRSRLIDWGFNTIGNWSDLNFAQWAKLPYVIPLAEFPMTEVPVYRDFPDVFSEEYREASERYAAQLKPFKEDRCLIGYFMSNEPHWAFGDRVNLAREMFRSAHAFASKEELIHYLEHKYQEDPQALSEAWAMELADFGGVRQLHYDQFTDAADADLLEFSRRMAHEFIRVPAEALKRVDPNHLNLGIQYAWISSELVLEGSEYFDVYTYNCYKFRPDEADIRYIYEQTGKPVMIGEFHFGAPDVGLLSPGLKGVYTQADRGKAYRYYTEFAASQKHLVGTHYFILNDQATLGRFDGENYQIGIVDVCHRPYEAFVQEIKATHEGLLDVLLGKREPYDVQPKPVLFGTGFHF</sequence>
<dbReference type="SUPFAM" id="SSF51445">
    <property type="entry name" value="(Trans)glycosidases"/>
    <property type="match status" value="1"/>
</dbReference>
<evidence type="ECO:0000313" key="1">
    <source>
        <dbReference type="EMBL" id="SME99033.1"/>
    </source>
</evidence>
<name>A0ABY1LT93_9BACL</name>
<proteinExistence type="predicted"/>
<comment type="caution">
    <text evidence="1">The sequence shown here is derived from an EMBL/GenBank/DDBJ whole genome shotgun (WGS) entry which is preliminary data.</text>
</comment>
<dbReference type="Proteomes" id="UP000192939">
    <property type="component" value="Unassembled WGS sequence"/>
</dbReference>
<dbReference type="InterPro" id="IPR017853">
    <property type="entry name" value="GH"/>
</dbReference>
<dbReference type="EMBL" id="FXAE01000004">
    <property type="protein sequence ID" value="SME99033.1"/>
    <property type="molecule type" value="Genomic_DNA"/>
</dbReference>
<gene>
    <name evidence="1" type="ORF">SAMN02744124_00664</name>
</gene>
<dbReference type="Gene3D" id="3.20.20.80">
    <property type="entry name" value="Glycosidases"/>
    <property type="match status" value="1"/>
</dbReference>
<reference evidence="1 2" key="1">
    <citation type="submission" date="2017-04" db="EMBL/GenBank/DDBJ databases">
        <authorList>
            <person name="Varghese N."/>
            <person name="Submissions S."/>
        </authorList>
    </citation>
    <scope>NUCLEOTIDE SEQUENCE [LARGE SCALE GENOMIC DNA]</scope>
    <source>
        <strain evidence="1 2">J12</strain>
    </source>
</reference>
<accession>A0ABY1LT93</accession>
<organism evidence="1 2">
    <name type="scientific">Paenibacillus barengoltzii J12</name>
    <dbReference type="NCBI Taxonomy" id="935846"/>
    <lineage>
        <taxon>Bacteria</taxon>
        <taxon>Bacillati</taxon>
        <taxon>Bacillota</taxon>
        <taxon>Bacilli</taxon>
        <taxon>Bacillales</taxon>
        <taxon>Paenibacillaceae</taxon>
        <taxon>Paenibacillus</taxon>
    </lineage>
</organism>
<keyword evidence="2" id="KW-1185">Reference proteome</keyword>
<evidence type="ECO:0008006" key="3">
    <source>
        <dbReference type="Google" id="ProtNLM"/>
    </source>
</evidence>
<protein>
    <recommendedName>
        <fullName evidence="3">Glycoside hydrolase family 42 N-terminal domain-containing protein</fullName>
    </recommendedName>
</protein>
<evidence type="ECO:0000313" key="2">
    <source>
        <dbReference type="Proteomes" id="UP000192939"/>
    </source>
</evidence>
<dbReference type="RefSeq" id="WP_085278318.1">
    <property type="nucleotide sequence ID" value="NZ_FXAE01000004.1"/>
</dbReference>